<reference evidence="2" key="1">
    <citation type="submission" date="2015-08" db="EMBL/GenBank/DDBJ databases">
        <title>Vibrio galatheae sp. nov., a novel member of the Vibrionaceae family isolated from the Solomon Islands.</title>
        <authorList>
            <person name="Giubergia S."/>
            <person name="Machado H."/>
            <person name="Mateiu R.V."/>
            <person name="Gram L."/>
        </authorList>
    </citation>
    <scope>NUCLEOTIDE SEQUENCE [LARGE SCALE GENOMIC DNA]</scope>
    <source>
        <strain evidence="2">DSM 19584</strain>
    </source>
</reference>
<comment type="caution">
    <text evidence="1">The sequence shown here is derived from an EMBL/GenBank/DDBJ whole genome shotgun (WGS) entry which is preliminary data.</text>
</comment>
<dbReference type="RefSeq" id="WP_025787418.1">
    <property type="nucleotide sequence ID" value="NZ_LHPJ01000032.1"/>
</dbReference>
<evidence type="ECO:0000313" key="2">
    <source>
        <dbReference type="Proteomes" id="UP000037515"/>
    </source>
</evidence>
<accession>A0A0M0HIM9</accession>
<gene>
    <name evidence="1" type="ORF">AKJ17_18160</name>
</gene>
<sequence>MKVVATHNNWLLYSDGESYILNSRCDYGIGEETATFLLKDDEVSRYLKLGEEVIHELSDSARSSSGKHYYEKQRPVSDKLMKEYHKAKSEYIDKYIRKNGQ</sequence>
<dbReference type="OrthoDB" id="9875833at2"/>
<protein>
    <submittedName>
        <fullName evidence="1">Uncharacterized protein</fullName>
    </submittedName>
</protein>
<name>A0A0M0HIM9_VIBNE</name>
<keyword evidence="2" id="KW-1185">Reference proteome</keyword>
<evidence type="ECO:0000313" key="1">
    <source>
        <dbReference type="EMBL" id="KOO01881.1"/>
    </source>
</evidence>
<organism evidence="1 2">
    <name type="scientific">Vibrio nereis</name>
    <dbReference type="NCBI Taxonomy" id="693"/>
    <lineage>
        <taxon>Bacteria</taxon>
        <taxon>Pseudomonadati</taxon>
        <taxon>Pseudomonadota</taxon>
        <taxon>Gammaproteobacteria</taxon>
        <taxon>Vibrionales</taxon>
        <taxon>Vibrionaceae</taxon>
        <taxon>Vibrio</taxon>
    </lineage>
</organism>
<dbReference type="Proteomes" id="UP000037515">
    <property type="component" value="Unassembled WGS sequence"/>
</dbReference>
<dbReference type="EMBL" id="LHPJ01000032">
    <property type="protein sequence ID" value="KOO01881.1"/>
    <property type="molecule type" value="Genomic_DNA"/>
</dbReference>
<dbReference type="AlphaFoldDB" id="A0A0M0HIM9"/>
<proteinExistence type="predicted"/>
<dbReference type="PATRIC" id="fig|693.5.peg.3683"/>